<dbReference type="PANTHER" id="PTHR34184">
    <property type="entry name" value="UPF0718 PROTEIN YCGR"/>
    <property type="match status" value="1"/>
</dbReference>
<keyword evidence="5 7" id="KW-1133">Transmembrane helix</keyword>
<comment type="caution">
    <text evidence="8">The sequence shown here is derived from an EMBL/GenBank/DDBJ whole genome shotgun (WGS) entry which is preliminary data.</text>
</comment>
<organism evidence="8 9">
    <name type="scientific">Motilimonas cestriensis</name>
    <dbReference type="NCBI Taxonomy" id="2742685"/>
    <lineage>
        <taxon>Bacteria</taxon>
        <taxon>Pseudomonadati</taxon>
        <taxon>Pseudomonadota</taxon>
        <taxon>Gammaproteobacteria</taxon>
        <taxon>Alteromonadales</taxon>
        <taxon>Alteromonadales genera incertae sedis</taxon>
        <taxon>Motilimonas</taxon>
    </lineage>
</organism>
<keyword evidence="9" id="KW-1185">Reference proteome</keyword>
<evidence type="ECO:0000313" key="8">
    <source>
        <dbReference type="EMBL" id="MCE2593922.1"/>
    </source>
</evidence>
<keyword evidence="4 7" id="KW-0812">Transmembrane</keyword>
<gene>
    <name evidence="8" type="ORF">K6Y31_03730</name>
</gene>
<proteinExistence type="inferred from homology"/>
<evidence type="ECO:0000256" key="2">
    <source>
        <dbReference type="ARBA" id="ARBA00006386"/>
    </source>
</evidence>
<protein>
    <submittedName>
        <fullName evidence="8">Permease</fullName>
    </submittedName>
</protein>
<feature type="transmembrane region" description="Helical" evidence="7">
    <location>
        <begin position="270"/>
        <end position="291"/>
    </location>
</feature>
<feature type="transmembrane region" description="Helical" evidence="7">
    <location>
        <begin position="525"/>
        <end position="544"/>
    </location>
</feature>
<name>A0ABS8W746_9GAMM</name>
<dbReference type="EMBL" id="JAIMJA010000003">
    <property type="protein sequence ID" value="MCE2593922.1"/>
    <property type="molecule type" value="Genomic_DNA"/>
</dbReference>
<evidence type="ECO:0000313" key="9">
    <source>
        <dbReference type="Proteomes" id="UP001201273"/>
    </source>
</evidence>
<dbReference type="PANTHER" id="PTHR34184:SF4">
    <property type="entry name" value="UPF0718 PROTEIN YCGR"/>
    <property type="match status" value="1"/>
</dbReference>
<feature type="transmembrane region" description="Helical" evidence="7">
    <location>
        <begin position="114"/>
        <end position="136"/>
    </location>
</feature>
<feature type="transmembrane region" description="Helical" evidence="7">
    <location>
        <begin position="54"/>
        <end position="72"/>
    </location>
</feature>
<reference evidence="8 9" key="1">
    <citation type="journal article" date="2022" name="Environ. Microbiol. Rep.">
        <title>Eco-phylogenetic analyses reveal divergent evolution of vitamin B12 metabolism in the marine bacterial family 'Psychromonadaceae'.</title>
        <authorList>
            <person name="Jin X."/>
            <person name="Yang Y."/>
            <person name="Cao H."/>
            <person name="Gao B."/>
            <person name="Zhao Z."/>
        </authorList>
    </citation>
    <scope>NUCLEOTIDE SEQUENCE [LARGE SCALE GENOMIC DNA]</scope>
    <source>
        <strain evidence="8 9">MKS20</strain>
    </source>
</reference>
<evidence type="ECO:0000256" key="5">
    <source>
        <dbReference type="ARBA" id="ARBA00022989"/>
    </source>
</evidence>
<dbReference type="InterPro" id="IPR005524">
    <property type="entry name" value="DUF318"/>
</dbReference>
<dbReference type="Proteomes" id="UP001201273">
    <property type="component" value="Unassembled WGS sequence"/>
</dbReference>
<comment type="subcellular location">
    <subcellularLocation>
        <location evidence="1">Cell membrane</location>
        <topology evidence="1">Multi-pass membrane protein</topology>
    </subcellularLocation>
</comment>
<evidence type="ECO:0000256" key="7">
    <source>
        <dbReference type="SAM" id="Phobius"/>
    </source>
</evidence>
<keyword evidence="6 7" id="KW-0472">Membrane</keyword>
<accession>A0ABS8W746</accession>
<dbReference type="RefSeq" id="WP_233051506.1">
    <property type="nucleotide sequence ID" value="NZ_JAIMJA010000003.1"/>
</dbReference>
<feature type="transmembrane region" description="Helical" evidence="7">
    <location>
        <begin position="488"/>
        <end position="513"/>
    </location>
</feature>
<feature type="transmembrane region" description="Helical" evidence="7">
    <location>
        <begin position="27"/>
        <end position="47"/>
    </location>
</feature>
<feature type="transmembrane region" description="Helical" evidence="7">
    <location>
        <begin position="143"/>
        <end position="162"/>
    </location>
</feature>
<evidence type="ECO:0000256" key="6">
    <source>
        <dbReference type="ARBA" id="ARBA00023136"/>
    </source>
</evidence>
<comment type="similarity">
    <text evidence="2">Belongs to the UPF0718 family.</text>
</comment>
<evidence type="ECO:0000256" key="4">
    <source>
        <dbReference type="ARBA" id="ARBA00022692"/>
    </source>
</evidence>
<feature type="transmembrane region" description="Helical" evidence="7">
    <location>
        <begin position="566"/>
        <end position="584"/>
    </location>
</feature>
<feature type="transmembrane region" description="Helical" evidence="7">
    <location>
        <begin position="461"/>
        <end position="482"/>
    </location>
</feature>
<keyword evidence="3" id="KW-1003">Cell membrane</keyword>
<dbReference type="Pfam" id="PF03773">
    <property type="entry name" value="ArsP_1"/>
    <property type="match status" value="1"/>
</dbReference>
<feature type="transmembrane region" description="Helical" evidence="7">
    <location>
        <begin position="174"/>
        <end position="191"/>
    </location>
</feature>
<dbReference type="InterPro" id="IPR052923">
    <property type="entry name" value="UPF0718"/>
</dbReference>
<feature type="transmembrane region" description="Helical" evidence="7">
    <location>
        <begin position="374"/>
        <end position="396"/>
    </location>
</feature>
<evidence type="ECO:0000256" key="3">
    <source>
        <dbReference type="ARBA" id="ARBA00022475"/>
    </source>
</evidence>
<sequence>MLVILSIIALFMGPLICQSIQQRKGWFSLLDAFIFVTISGLVLFHILPEALYHGGLVSLVFVALGLFGPGLVEKYFHSIANQAHNYTLLFGVGGLVLHAVTDGGALVVDESHTAWLLALGVILHRLPVGLTVWWLLRPQYGRILPFAVLTAMSLATLAGSFFGSQVIPHLSNEWLAWFQALVTGSILHVVFHRPYQDKSQATDQVLEKRMAGLGTLFGLVCLAAVLLPHWLGYVAHNHVHMDSIWDRAQMWKGESLSGHGHETALALQRFISLALHSSPALLLAYAITYLLNYLRMPARWLTQLNRHPGSTDSIKGAFLGLSVPICVPDAARMYQNLQAQGSSQTFALSFLIAAPILSFDALLLSWPLLGSQWVMLRLVLAVLLILIIGVLVGRWLQKQEDISHSQAVMEVNQAQGSRLLGAIKHSYEHLIDHTAPWIIVGWIVAATLAPTPGWQMFAEHLWLQILLVIVLALPMHLCATGLTPIAAVLLLMGVSPGAVLALLLVGPTINLSLFSFIEKLQGKRVAITLFGSIAAFAFMAGWVLNQYAEVTVLPWLEHDHSWAQDWLEYISLAVICVLFAVSLFKRGARAFLAELLPASLLKKHQHEHTHHHEHHHH</sequence>
<feature type="transmembrane region" description="Helical" evidence="7">
    <location>
        <begin position="346"/>
        <end position="368"/>
    </location>
</feature>
<feature type="transmembrane region" description="Helical" evidence="7">
    <location>
        <begin position="211"/>
        <end position="231"/>
    </location>
</feature>
<evidence type="ECO:0000256" key="1">
    <source>
        <dbReference type="ARBA" id="ARBA00004651"/>
    </source>
</evidence>